<evidence type="ECO:0000256" key="1">
    <source>
        <dbReference type="SAM" id="Coils"/>
    </source>
</evidence>
<dbReference type="GO" id="GO:0016740">
    <property type="term" value="F:transferase activity"/>
    <property type="evidence" value="ECO:0007669"/>
    <property type="project" value="UniProtKB-KW"/>
</dbReference>
<accession>A0A7X1LUA2</accession>
<protein>
    <submittedName>
        <fullName evidence="2">Sulfotransferase</fullName>
    </submittedName>
</protein>
<keyword evidence="1" id="KW-0175">Coiled coil</keyword>
<keyword evidence="3" id="KW-1185">Reference proteome</keyword>
<reference evidence="2 3" key="1">
    <citation type="submission" date="2020-08" db="EMBL/GenBank/DDBJ databases">
        <title>Whole-Genome Sequence of French Clinical Streptomyces mexicanus Strain Q0842.</title>
        <authorList>
            <person name="Boxberger M."/>
            <person name="La Scola B."/>
        </authorList>
    </citation>
    <scope>NUCLEOTIDE SEQUENCE [LARGE SCALE GENOMIC DNA]</scope>
    <source>
        <strain evidence="2 3">Marseille-Q0842</strain>
    </source>
</reference>
<dbReference type="InterPro" id="IPR027417">
    <property type="entry name" value="P-loop_NTPase"/>
</dbReference>
<dbReference type="Pfam" id="PF13469">
    <property type="entry name" value="Sulfotransfer_3"/>
    <property type="match status" value="1"/>
</dbReference>
<evidence type="ECO:0000313" key="2">
    <source>
        <dbReference type="EMBL" id="MBC2869587.1"/>
    </source>
</evidence>
<comment type="caution">
    <text evidence="2">The sequence shown here is derived from an EMBL/GenBank/DDBJ whole genome shotgun (WGS) entry which is preliminary data.</text>
</comment>
<gene>
    <name evidence="2" type="ORF">H1R13_32960</name>
</gene>
<keyword evidence="2" id="KW-0808">Transferase</keyword>
<dbReference type="AlphaFoldDB" id="A0A7X1LUA2"/>
<evidence type="ECO:0000313" key="3">
    <source>
        <dbReference type="Proteomes" id="UP000517694"/>
    </source>
</evidence>
<dbReference type="SUPFAM" id="SSF52540">
    <property type="entry name" value="P-loop containing nucleoside triphosphate hydrolases"/>
    <property type="match status" value="1"/>
</dbReference>
<organism evidence="2 3">
    <name type="scientific">Streptomyces mexicanus</name>
    <dbReference type="NCBI Taxonomy" id="178566"/>
    <lineage>
        <taxon>Bacteria</taxon>
        <taxon>Bacillati</taxon>
        <taxon>Actinomycetota</taxon>
        <taxon>Actinomycetes</taxon>
        <taxon>Kitasatosporales</taxon>
        <taxon>Streptomycetaceae</taxon>
        <taxon>Streptomyces</taxon>
    </lineage>
</organism>
<dbReference type="RefSeq" id="WP_185948368.1">
    <property type="nucleotide sequence ID" value="NZ_JACMHY010000020.1"/>
</dbReference>
<dbReference type="Gene3D" id="3.40.50.300">
    <property type="entry name" value="P-loop containing nucleotide triphosphate hydrolases"/>
    <property type="match status" value="1"/>
</dbReference>
<dbReference type="Proteomes" id="UP000517694">
    <property type="component" value="Unassembled WGS sequence"/>
</dbReference>
<sequence>MTESSGSPGATPPRAARTQLARSAALLVPPIGRLLRQRDRLRTTCRRLREERDRACRERDTFRAERDALVLSVADPGPGAARPAATESVGGHEPDLQYLFVLTYGRSGSTLLQNLLNAIPGVLVRGENHGVLYELYRFHSTVLHHRDRLARPEPLPPFHPWWGIDGYPEAEALAGMRRLVLDTLIRPRPDSRIVGFKEISWPEEDLADYVAFLRRLFPGARFVFNTRDLADVARSKWWATMPDAPQRLARIERRMSEVVESLGEAAVRVHYDDYCADPETLRPLHTWLGGEFDVERVRTVMAVRHSY</sequence>
<proteinExistence type="predicted"/>
<name>A0A7X1LUA2_9ACTN</name>
<dbReference type="EMBL" id="JACMHY010000020">
    <property type="protein sequence ID" value="MBC2869587.1"/>
    <property type="molecule type" value="Genomic_DNA"/>
</dbReference>
<feature type="coiled-coil region" evidence="1">
    <location>
        <begin position="31"/>
        <end position="65"/>
    </location>
</feature>